<dbReference type="RefSeq" id="WP_087917892.1">
    <property type="nucleotide sequence ID" value="NZ_CP021780.1"/>
</dbReference>
<dbReference type="InterPro" id="IPR013249">
    <property type="entry name" value="RNA_pol_sigma70_r4_t2"/>
</dbReference>
<dbReference type="Pfam" id="PF04542">
    <property type="entry name" value="Sigma70_r2"/>
    <property type="match status" value="1"/>
</dbReference>
<keyword evidence="3" id="KW-0731">Sigma factor</keyword>
<keyword evidence="4" id="KW-0804">Transcription</keyword>
<reference evidence="7 8" key="1">
    <citation type="submission" date="2017-06" db="EMBL/GenBank/DDBJ databases">
        <title>Complete genome sequence of Paenibacillus donghaensis KCTC 13049T isolated from East Sea sediment, South Korea.</title>
        <authorList>
            <person name="Jung B.K."/>
            <person name="Hong S.-J."/>
            <person name="Shin J.-H."/>
        </authorList>
    </citation>
    <scope>NUCLEOTIDE SEQUENCE [LARGE SCALE GENOMIC DNA]</scope>
    <source>
        <strain evidence="7 8">KCTC 13049</strain>
    </source>
</reference>
<dbReference type="InterPro" id="IPR013325">
    <property type="entry name" value="RNA_pol_sigma_r2"/>
</dbReference>
<evidence type="ECO:0000256" key="3">
    <source>
        <dbReference type="ARBA" id="ARBA00023082"/>
    </source>
</evidence>
<dbReference type="PANTHER" id="PTHR43133">
    <property type="entry name" value="RNA POLYMERASE ECF-TYPE SIGMA FACTO"/>
    <property type="match status" value="1"/>
</dbReference>
<dbReference type="InterPro" id="IPR039425">
    <property type="entry name" value="RNA_pol_sigma-70-like"/>
</dbReference>
<dbReference type="GO" id="GO:0003677">
    <property type="term" value="F:DNA binding"/>
    <property type="evidence" value="ECO:0007669"/>
    <property type="project" value="InterPro"/>
</dbReference>
<evidence type="ECO:0000313" key="8">
    <source>
        <dbReference type="Proteomes" id="UP000249890"/>
    </source>
</evidence>
<dbReference type="CDD" id="cd06171">
    <property type="entry name" value="Sigma70_r4"/>
    <property type="match status" value="1"/>
</dbReference>
<dbReference type="Gene3D" id="1.10.10.10">
    <property type="entry name" value="Winged helix-like DNA-binding domain superfamily/Winged helix DNA-binding domain"/>
    <property type="match status" value="1"/>
</dbReference>
<name>A0A2Z2KDZ3_9BACL</name>
<comment type="similarity">
    <text evidence="1">Belongs to the sigma-70 factor family. ECF subfamily.</text>
</comment>
<protein>
    <submittedName>
        <fullName evidence="7">RNA polymerase subunit sigma-70</fullName>
    </submittedName>
</protein>
<dbReference type="Pfam" id="PF08281">
    <property type="entry name" value="Sigma70_r4_2"/>
    <property type="match status" value="1"/>
</dbReference>
<evidence type="ECO:0000256" key="1">
    <source>
        <dbReference type="ARBA" id="ARBA00010641"/>
    </source>
</evidence>
<dbReference type="PANTHER" id="PTHR43133:SF46">
    <property type="entry name" value="RNA POLYMERASE SIGMA-70 FACTOR ECF SUBFAMILY"/>
    <property type="match status" value="1"/>
</dbReference>
<accession>A0A2Z2KDZ3</accession>
<dbReference type="InterPro" id="IPR014284">
    <property type="entry name" value="RNA_pol_sigma-70_dom"/>
</dbReference>
<evidence type="ECO:0000259" key="5">
    <source>
        <dbReference type="Pfam" id="PF04542"/>
    </source>
</evidence>
<dbReference type="SUPFAM" id="SSF88659">
    <property type="entry name" value="Sigma3 and sigma4 domains of RNA polymerase sigma factors"/>
    <property type="match status" value="1"/>
</dbReference>
<dbReference type="InterPro" id="IPR036388">
    <property type="entry name" value="WH-like_DNA-bd_sf"/>
</dbReference>
<evidence type="ECO:0000256" key="2">
    <source>
        <dbReference type="ARBA" id="ARBA00023015"/>
    </source>
</evidence>
<dbReference type="Proteomes" id="UP000249890">
    <property type="component" value="Chromosome"/>
</dbReference>
<dbReference type="Gene3D" id="1.10.1740.10">
    <property type="match status" value="1"/>
</dbReference>
<feature type="domain" description="RNA polymerase sigma-70 region 2" evidence="5">
    <location>
        <begin position="24"/>
        <end position="84"/>
    </location>
</feature>
<dbReference type="InterPro" id="IPR013324">
    <property type="entry name" value="RNA_pol_sigma_r3/r4-like"/>
</dbReference>
<dbReference type="EMBL" id="CP021780">
    <property type="protein sequence ID" value="ASA23907.1"/>
    <property type="molecule type" value="Genomic_DNA"/>
</dbReference>
<dbReference type="OrthoDB" id="9794508at2"/>
<dbReference type="NCBIfam" id="TIGR02937">
    <property type="entry name" value="sigma70-ECF"/>
    <property type="match status" value="1"/>
</dbReference>
<dbReference type="KEGG" id="pdh:B9T62_25865"/>
<dbReference type="InterPro" id="IPR007627">
    <property type="entry name" value="RNA_pol_sigma70_r2"/>
</dbReference>
<evidence type="ECO:0000256" key="4">
    <source>
        <dbReference type="ARBA" id="ARBA00023163"/>
    </source>
</evidence>
<dbReference type="GO" id="GO:0006352">
    <property type="term" value="P:DNA-templated transcription initiation"/>
    <property type="evidence" value="ECO:0007669"/>
    <property type="project" value="InterPro"/>
</dbReference>
<dbReference type="AlphaFoldDB" id="A0A2Z2KDZ3"/>
<proteinExistence type="inferred from homology"/>
<sequence>MELESLQYAEEMNESQLREIMNIYGEDVWHYIYYLTKNTGQADDLAQEVFIKCYYRICTYRGESSFKAWLLTIARNTVFTYRKSRFYRTSLWGGVQPLVAGTEEQELPLEQLGTTRSAEMEYLGNSQAQDIWAVIMALPDKYREVLVLDLKYGLTIKEIAGMAGLPQGTVKSRLHRARQKVQSKLRGAE</sequence>
<gene>
    <name evidence="7" type="ORF">B9T62_25865</name>
</gene>
<evidence type="ECO:0000259" key="6">
    <source>
        <dbReference type="Pfam" id="PF08281"/>
    </source>
</evidence>
<dbReference type="SUPFAM" id="SSF88946">
    <property type="entry name" value="Sigma2 domain of RNA polymerase sigma factors"/>
    <property type="match status" value="1"/>
</dbReference>
<organism evidence="7 8">
    <name type="scientific">Paenibacillus donghaensis</name>
    <dbReference type="NCBI Taxonomy" id="414771"/>
    <lineage>
        <taxon>Bacteria</taxon>
        <taxon>Bacillati</taxon>
        <taxon>Bacillota</taxon>
        <taxon>Bacilli</taxon>
        <taxon>Bacillales</taxon>
        <taxon>Paenibacillaceae</taxon>
        <taxon>Paenibacillus</taxon>
    </lineage>
</organism>
<evidence type="ECO:0000313" key="7">
    <source>
        <dbReference type="EMBL" id="ASA23907.1"/>
    </source>
</evidence>
<keyword evidence="2" id="KW-0805">Transcription regulation</keyword>
<dbReference type="GO" id="GO:0016987">
    <property type="term" value="F:sigma factor activity"/>
    <property type="evidence" value="ECO:0007669"/>
    <property type="project" value="UniProtKB-KW"/>
</dbReference>
<keyword evidence="8" id="KW-1185">Reference proteome</keyword>
<feature type="domain" description="RNA polymerase sigma factor 70 region 4 type 2" evidence="6">
    <location>
        <begin position="129"/>
        <end position="180"/>
    </location>
</feature>